<protein>
    <recommendedName>
        <fullName evidence="1">F-box domain-containing protein</fullName>
    </recommendedName>
</protein>
<accession>A0A369J848</accession>
<dbReference type="PANTHER" id="PTHR13318:SF95">
    <property type="entry name" value="F-BOX PROTEIN YLR352W"/>
    <property type="match status" value="1"/>
</dbReference>
<dbReference type="GO" id="GO:0019005">
    <property type="term" value="C:SCF ubiquitin ligase complex"/>
    <property type="evidence" value="ECO:0007669"/>
    <property type="project" value="TreeGrafter"/>
</dbReference>
<dbReference type="PANTHER" id="PTHR13318">
    <property type="entry name" value="PARTNER OF PAIRED, ISOFORM B-RELATED"/>
    <property type="match status" value="1"/>
</dbReference>
<dbReference type="InParanoid" id="A0A369J848"/>
<dbReference type="InterPro" id="IPR001810">
    <property type="entry name" value="F-box_dom"/>
</dbReference>
<reference evidence="2" key="1">
    <citation type="submission" date="2018-04" db="EMBL/GenBank/DDBJ databases">
        <title>Whole genome sequencing of Hypsizygus marmoreus.</title>
        <authorList>
            <person name="Choi I.-G."/>
            <person name="Min B."/>
            <person name="Kim J.-G."/>
            <person name="Kim S."/>
            <person name="Oh Y.-L."/>
            <person name="Kong W.-S."/>
            <person name="Park H."/>
            <person name="Jeong J."/>
            <person name="Song E.-S."/>
        </authorList>
    </citation>
    <scope>NUCLEOTIDE SEQUENCE [LARGE SCALE GENOMIC DNA]</scope>
    <source>
        <strain evidence="2">51987-8</strain>
    </source>
</reference>
<dbReference type="SUPFAM" id="SSF52047">
    <property type="entry name" value="RNI-like"/>
    <property type="match status" value="1"/>
</dbReference>
<name>A0A369J848_HYPMA</name>
<gene>
    <name evidence="2" type="ORF">Hypma_004008</name>
</gene>
<proteinExistence type="predicted"/>
<sequence>MARTDPERPQLVKANRRRSLGALFRIPLSTRAPDYPSISASTSVGSIPPDIIREIADLLSPTDILSLSLTSSGLRTFLIPALYESVTLKSSRKCRITLTMLAKRPDICAHIRKFAVRPNYYLSWPKPDEALEEDWVACMIEKIAGDLTQLQTFDWDGLEVPGDRMWGALRTSCPNLRNIFSNVGSRPLDPHSKLFQFSGLKSFSLIVRYGLHGSELFPPFEALPESFWDMLVNRCPDLEELSICSFSSSTRIFDFRPVTEGRWPNLHSLTLGSFGYQSDFTLGPTSESAFARFLDDHPSLRYIRLQWNFKRWMSPEEVPMVLSPTALPELETFIGIYQQLARLPNPDSIETVDLTCEPLHEGRLDAICDVLRRLTSLSSLDLWTHVPEPNQDHTHLFRSILSSCPKLTDLHLMCTTTFTAKPLKQLLSQLHLLPELKRFSLTKGHKYGDESMLDSALQIVRHNPTLKQINIRWAREKAPNHLKQEGTYDITLGEDGTPIALMVHERGIPLVGRSFHRRYKYDIRSHGLGKTLRTAKLMRMLRS</sequence>
<evidence type="ECO:0000313" key="3">
    <source>
        <dbReference type="Proteomes" id="UP000076154"/>
    </source>
</evidence>
<keyword evidence="3" id="KW-1185">Reference proteome</keyword>
<dbReference type="InterPro" id="IPR032675">
    <property type="entry name" value="LRR_dom_sf"/>
</dbReference>
<comment type="caution">
    <text evidence="2">The sequence shown here is derived from an EMBL/GenBank/DDBJ whole genome shotgun (WGS) entry which is preliminary data.</text>
</comment>
<evidence type="ECO:0000313" key="2">
    <source>
        <dbReference type="EMBL" id="RDB15634.1"/>
    </source>
</evidence>
<dbReference type="Proteomes" id="UP000076154">
    <property type="component" value="Unassembled WGS sequence"/>
</dbReference>
<dbReference type="Gene3D" id="3.80.10.10">
    <property type="entry name" value="Ribonuclease Inhibitor"/>
    <property type="match status" value="1"/>
</dbReference>
<dbReference type="OrthoDB" id="3162794at2759"/>
<organism evidence="2 3">
    <name type="scientific">Hypsizygus marmoreus</name>
    <name type="common">White beech mushroom</name>
    <name type="synonym">Agaricus marmoreus</name>
    <dbReference type="NCBI Taxonomy" id="39966"/>
    <lineage>
        <taxon>Eukaryota</taxon>
        <taxon>Fungi</taxon>
        <taxon>Dikarya</taxon>
        <taxon>Basidiomycota</taxon>
        <taxon>Agaricomycotina</taxon>
        <taxon>Agaricomycetes</taxon>
        <taxon>Agaricomycetidae</taxon>
        <taxon>Agaricales</taxon>
        <taxon>Tricholomatineae</taxon>
        <taxon>Lyophyllaceae</taxon>
        <taxon>Hypsizygus</taxon>
    </lineage>
</organism>
<dbReference type="AlphaFoldDB" id="A0A369J848"/>
<dbReference type="GO" id="GO:0031146">
    <property type="term" value="P:SCF-dependent proteasomal ubiquitin-dependent protein catabolic process"/>
    <property type="evidence" value="ECO:0007669"/>
    <property type="project" value="TreeGrafter"/>
</dbReference>
<feature type="domain" description="F-box" evidence="1">
    <location>
        <begin position="41"/>
        <end position="86"/>
    </location>
</feature>
<evidence type="ECO:0000259" key="1">
    <source>
        <dbReference type="PROSITE" id="PS50181"/>
    </source>
</evidence>
<dbReference type="Pfam" id="PF00646">
    <property type="entry name" value="F-box"/>
    <property type="match status" value="1"/>
</dbReference>
<dbReference type="PROSITE" id="PS50181">
    <property type="entry name" value="FBOX"/>
    <property type="match status" value="1"/>
</dbReference>
<dbReference type="EMBL" id="LUEZ02000146">
    <property type="protein sequence ID" value="RDB15634.1"/>
    <property type="molecule type" value="Genomic_DNA"/>
</dbReference>